<dbReference type="AlphaFoldDB" id="A0A930DWL4"/>
<gene>
    <name evidence="1" type="ORF">HXM91_07385</name>
</gene>
<name>A0A930DWL4_9FIRM</name>
<evidence type="ECO:0000313" key="2">
    <source>
        <dbReference type="Proteomes" id="UP000780721"/>
    </source>
</evidence>
<sequence>MEITETVNKLIELLLDISGDDDDFVKFVTSAAGMDENRETLIAYIETKKLNGEPIDKSQLTKISIAMAQNIQEGKGALRREKQ</sequence>
<comment type="caution">
    <text evidence="1">The sequence shown here is derived from an EMBL/GenBank/DDBJ whole genome shotgun (WGS) entry which is preliminary data.</text>
</comment>
<organism evidence="1 2">
    <name type="scientific">Oribacterium sinus</name>
    <dbReference type="NCBI Taxonomy" id="237576"/>
    <lineage>
        <taxon>Bacteria</taxon>
        <taxon>Bacillati</taxon>
        <taxon>Bacillota</taxon>
        <taxon>Clostridia</taxon>
        <taxon>Lachnospirales</taxon>
        <taxon>Lachnospiraceae</taxon>
        <taxon>Oribacterium</taxon>
    </lineage>
</organism>
<reference evidence="1" key="1">
    <citation type="submission" date="2020-04" db="EMBL/GenBank/DDBJ databases">
        <title>Deep metagenomics examines the oral microbiome during advanced dental caries in children, revealing novel taxa and co-occurrences with host molecules.</title>
        <authorList>
            <person name="Baker J.L."/>
            <person name="Morton J.T."/>
            <person name="Dinis M."/>
            <person name="Alvarez R."/>
            <person name="Tran N.C."/>
            <person name="Knight R."/>
            <person name="Edlund A."/>
        </authorList>
    </citation>
    <scope>NUCLEOTIDE SEQUENCE</scope>
    <source>
        <strain evidence="1">JCVI_48_bin.5</strain>
    </source>
</reference>
<protein>
    <submittedName>
        <fullName evidence="1">Uncharacterized protein</fullName>
    </submittedName>
</protein>
<accession>A0A930DWL4</accession>
<evidence type="ECO:0000313" key="1">
    <source>
        <dbReference type="EMBL" id="MBF1305654.1"/>
    </source>
</evidence>
<proteinExistence type="predicted"/>
<dbReference type="Proteomes" id="UP000780721">
    <property type="component" value="Unassembled WGS sequence"/>
</dbReference>
<dbReference type="EMBL" id="JABZRB010000224">
    <property type="protein sequence ID" value="MBF1305654.1"/>
    <property type="molecule type" value="Genomic_DNA"/>
</dbReference>